<reference evidence="8" key="2">
    <citation type="journal article" date="2024" name="Plant">
        <title>Genomic evolution and insights into agronomic trait innovations of Sesamum species.</title>
        <authorList>
            <person name="Miao H."/>
            <person name="Wang L."/>
            <person name="Qu L."/>
            <person name="Liu H."/>
            <person name="Sun Y."/>
            <person name="Le M."/>
            <person name="Wang Q."/>
            <person name="Wei S."/>
            <person name="Zheng Y."/>
            <person name="Lin W."/>
            <person name="Duan Y."/>
            <person name="Cao H."/>
            <person name="Xiong S."/>
            <person name="Wang X."/>
            <person name="Wei L."/>
            <person name="Li C."/>
            <person name="Ma Q."/>
            <person name="Ju M."/>
            <person name="Zhao R."/>
            <person name="Li G."/>
            <person name="Mu C."/>
            <person name="Tian Q."/>
            <person name="Mei H."/>
            <person name="Zhang T."/>
            <person name="Gao T."/>
            <person name="Zhang H."/>
        </authorList>
    </citation>
    <scope>NUCLEOTIDE SEQUENCE</scope>
    <source>
        <strain evidence="8">KEN1</strain>
    </source>
</reference>
<evidence type="ECO:0000256" key="1">
    <source>
        <dbReference type="ARBA" id="ARBA00001971"/>
    </source>
</evidence>
<dbReference type="GO" id="GO:0004497">
    <property type="term" value="F:monooxygenase activity"/>
    <property type="evidence" value="ECO:0007669"/>
    <property type="project" value="InterPro"/>
</dbReference>
<keyword evidence="5" id="KW-0560">Oxidoreductase</keyword>
<comment type="similarity">
    <text evidence="3">Belongs to the cytochrome P450 family.</text>
</comment>
<organism evidence="8">
    <name type="scientific">Sesamum latifolium</name>
    <dbReference type="NCBI Taxonomy" id="2727402"/>
    <lineage>
        <taxon>Eukaryota</taxon>
        <taxon>Viridiplantae</taxon>
        <taxon>Streptophyta</taxon>
        <taxon>Embryophyta</taxon>
        <taxon>Tracheophyta</taxon>
        <taxon>Spermatophyta</taxon>
        <taxon>Magnoliopsida</taxon>
        <taxon>eudicotyledons</taxon>
        <taxon>Gunneridae</taxon>
        <taxon>Pentapetalae</taxon>
        <taxon>asterids</taxon>
        <taxon>lamiids</taxon>
        <taxon>Lamiales</taxon>
        <taxon>Pedaliaceae</taxon>
        <taxon>Sesamum</taxon>
    </lineage>
</organism>
<comment type="cofactor">
    <cofactor evidence="1 7">
        <name>heme</name>
        <dbReference type="ChEBI" id="CHEBI:30413"/>
    </cofactor>
</comment>
<comment type="caution">
    <text evidence="8">The sequence shown here is derived from an EMBL/GenBank/DDBJ whole genome shotgun (WGS) entry which is preliminary data.</text>
</comment>
<dbReference type="Pfam" id="PF00067">
    <property type="entry name" value="p450"/>
    <property type="match status" value="2"/>
</dbReference>
<evidence type="ECO:0000256" key="6">
    <source>
        <dbReference type="ARBA" id="ARBA00023004"/>
    </source>
</evidence>
<evidence type="ECO:0000256" key="5">
    <source>
        <dbReference type="ARBA" id="ARBA00023002"/>
    </source>
</evidence>
<protein>
    <submittedName>
        <fullName evidence="8">Cytochrome</fullName>
    </submittedName>
</protein>
<dbReference type="GO" id="GO:0016705">
    <property type="term" value="F:oxidoreductase activity, acting on paired donors, with incorporation or reduction of molecular oxygen"/>
    <property type="evidence" value="ECO:0007669"/>
    <property type="project" value="InterPro"/>
</dbReference>
<dbReference type="CDD" id="cd11064">
    <property type="entry name" value="CYP86A"/>
    <property type="match status" value="1"/>
</dbReference>
<feature type="binding site" description="axial binding residue" evidence="7">
    <location>
        <position position="278"/>
    </location>
    <ligand>
        <name>heme</name>
        <dbReference type="ChEBI" id="CHEBI:30413"/>
    </ligand>
    <ligandPart>
        <name>Fe</name>
        <dbReference type="ChEBI" id="CHEBI:18248"/>
    </ligandPart>
</feature>
<keyword evidence="4 7" id="KW-0479">Metal-binding</keyword>
<evidence type="ECO:0000256" key="2">
    <source>
        <dbReference type="ARBA" id="ARBA00004167"/>
    </source>
</evidence>
<evidence type="ECO:0000256" key="7">
    <source>
        <dbReference type="PIRSR" id="PIRSR602401-1"/>
    </source>
</evidence>
<dbReference type="InterPro" id="IPR017972">
    <property type="entry name" value="Cyt_P450_CS"/>
</dbReference>
<keyword evidence="6 7" id="KW-0408">Iron</keyword>
<dbReference type="AlphaFoldDB" id="A0AAW2YFW3"/>
<dbReference type="GO" id="GO:0020037">
    <property type="term" value="F:heme binding"/>
    <property type="evidence" value="ECO:0007669"/>
    <property type="project" value="InterPro"/>
</dbReference>
<name>A0AAW2YFW3_9LAMI</name>
<dbReference type="InterPro" id="IPR001128">
    <property type="entry name" value="Cyt_P450"/>
</dbReference>
<dbReference type="SUPFAM" id="SSF48264">
    <property type="entry name" value="Cytochrome P450"/>
    <property type="match status" value="3"/>
</dbReference>
<accession>A0AAW2YFW3</accession>
<proteinExistence type="inferred from homology"/>
<dbReference type="GO" id="GO:0005506">
    <property type="term" value="F:iron ion binding"/>
    <property type="evidence" value="ECO:0007669"/>
    <property type="project" value="InterPro"/>
</dbReference>
<gene>
    <name evidence="8" type="ORF">Slati_0355800</name>
</gene>
<dbReference type="InterPro" id="IPR036396">
    <property type="entry name" value="Cyt_P450_sf"/>
</dbReference>
<evidence type="ECO:0000313" key="8">
    <source>
        <dbReference type="EMBL" id="KAL0464682.1"/>
    </source>
</evidence>
<keyword evidence="7" id="KW-0349">Heme</keyword>
<evidence type="ECO:0000256" key="3">
    <source>
        <dbReference type="ARBA" id="ARBA00010617"/>
    </source>
</evidence>
<dbReference type="GO" id="GO:0016020">
    <property type="term" value="C:membrane"/>
    <property type="evidence" value="ECO:0007669"/>
    <property type="project" value="UniProtKB-SubCell"/>
</dbReference>
<dbReference type="PRINTS" id="PR00385">
    <property type="entry name" value="P450"/>
</dbReference>
<reference evidence="8" key="1">
    <citation type="submission" date="2020-06" db="EMBL/GenBank/DDBJ databases">
        <authorList>
            <person name="Li T."/>
            <person name="Hu X."/>
            <person name="Zhang T."/>
            <person name="Song X."/>
            <person name="Zhang H."/>
            <person name="Dai N."/>
            <person name="Sheng W."/>
            <person name="Hou X."/>
            <person name="Wei L."/>
        </authorList>
    </citation>
    <scope>NUCLEOTIDE SEQUENCE</scope>
    <source>
        <strain evidence="8">KEN1</strain>
        <tissue evidence="8">Leaf</tissue>
    </source>
</reference>
<dbReference type="Gene3D" id="1.10.630.10">
    <property type="entry name" value="Cytochrome P450"/>
    <property type="match status" value="3"/>
</dbReference>
<comment type="subcellular location">
    <subcellularLocation>
        <location evidence="2">Membrane</location>
        <topology evidence="2">Single-pass membrane protein</topology>
    </subcellularLocation>
</comment>
<evidence type="ECO:0000256" key="4">
    <source>
        <dbReference type="ARBA" id="ARBA00022723"/>
    </source>
</evidence>
<dbReference type="PROSITE" id="PS00086">
    <property type="entry name" value="CYTOCHROME_P450"/>
    <property type="match status" value="1"/>
</dbReference>
<dbReference type="PRINTS" id="PR00463">
    <property type="entry name" value="EP450I"/>
</dbReference>
<dbReference type="InterPro" id="IPR002401">
    <property type="entry name" value="Cyt_P450_E_grp-I"/>
</dbReference>
<dbReference type="GO" id="GO:0006629">
    <property type="term" value="P:lipid metabolic process"/>
    <property type="evidence" value="ECO:0007669"/>
    <property type="project" value="UniProtKB-ARBA"/>
</dbReference>
<dbReference type="PANTHER" id="PTHR24296">
    <property type="entry name" value="CYTOCHROME P450"/>
    <property type="match status" value="1"/>
</dbReference>
<dbReference type="EMBL" id="JACGWN010000001">
    <property type="protein sequence ID" value="KAL0464682.1"/>
    <property type="molecule type" value="Genomic_DNA"/>
</dbReference>
<sequence length="925" mass="105591">MRCTLDSIFKVGFGVELNCLEGSNAEGNEFIKAFDDSNELVYWRYADPLWKLKRYLNIGGEATLIKNIKFIHNFVDKVIRTKRAQMEKEQHCNNKEDILSRFLVESKKDPGTMTDQYLRDIILNFMIAGKDTTANTLSWFIYVLCKKPLIQENVAQEVRRVIRSPQNEDSLDNFVESITDEALEEMHYLHATLTETLRLYPAVPVDGRCAETDDTLPDGFKLKKGDGVYYMAYAMGRMAYIWGDDAEEFKPERWLKNGTFQPESPFKFVAFNAGPRICLGKDFAYRQMKIVSAALVHFFRFRLSDDTKNVTYRTMLTLHISGSLNIHAVPRTVHCSMANPLDFLLSPTPSVATTLLYIIFSVLIVKLLSRKLQGKKKYHPIGGTVFNQLLNFYRVHDYMADLAGKYKTYRLIAPFRSEVYTSEPANVEHMLKTNFEKYGKGPYNCGILNDLFGDGIFAVDGHKWREQRKVSSLEFSTRVLRDYSSIVFRKNAVKLAKILSGAATSNQPVDIQGPYNCGILGDLFGDGIFAVDGHKWREQRKVASLEFSTKVLRDYSSVVFRKNAVRLAKILSGAATSNQPVDIQDLFMKSTFDSISEVAFGVELDSLGGSNEEGAKFSVAVDDVSMRTLWRYVDVLWKLKRALNVGSEAKLKKSLQVLDEFVYKLIHSRSQQMNMPGNDSVMRLKKDDILSRFLQLTEANPKYLRDITMSFLIAGKDTTATTLSWFIYMLCKYPHIQEKVAQEIKDATGRKEVEDISEFAACVTEEALGNMHYLHAALTETLRIYPAVAVDAKQCLCDDIMPDGFSVKKGDMVAYQPYAMGRMKSIWGNDAEEFKPERWLDKKGCFQQASPFKFTAFQAGLRLCLGKDFAYRQMKIFSAILLRFFTVKLSDERKAVKYRPMLTLLINGGLIVRTFHRMDEKLHET</sequence>